<accession>A0A2P2L208</accession>
<organism evidence="1">
    <name type="scientific">Rhizophora mucronata</name>
    <name type="common">Asiatic mangrove</name>
    <dbReference type="NCBI Taxonomy" id="61149"/>
    <lineage>
        <taxon>Eukaryota</taxon>
        <taxon>Viridiplantae</taxon>
        <taxon>Streptophyta</taxon>
        <taxon>Embryophyta</taxon>
        <taxon>Tracheophyta</taxon>
        <taxon>Spermatophyta</taxon>
        <taxon>Magnoliopsida</taxon>
        <taxon>eudicotyledons</taxon>
        <taxon>Gunneridae</taxon>
        <taxon>Pentapetalae</taxon>
        <taxon>rosids</taxon>
        <taxon>fabids</taxon>
        <taxon>Malpighiales</taxon>
        <taxon>Rhizophoraceae</taxon>
        <taxon>Rhizophora</taxon>
    </lineage>
</organism>
<sequence>MYLLFGSMDRAFLISSSAFSNSDVLRYACARLNKALTFNGSISKACHEYNIVKLTISSRPKLSDLNSC</sequence>
<evidence type="ECO:0000313" key="1">
    <source>
        <dbReference type="EMBL" id="MBX11985.1"/>
    </source>
</evidence>
<reference evidence="1" key="1">
    <citation type="submission" date="2018-02" db="EMBL/GenBank/DDBJ databases">
        <title>Rhizophora mucronata_Transcriptome.</title>
        <authorList>
            <person name="Meera S.P."/>
            <person name="Sreeshan A."/>
            <person name="Augustine A."/>
        </authorList>
    </citation>
    <scope>NUCLEOTIDE SEQUENCE</scope>
    <source>
        <tissue evidence="1">Leaf</tissue>
    </source>
</reference>
<name>A0A2P2L208_RHIMU</name>
<proteinExistence type="predicted"/>
<dbReference type="EMBL" id="GGEC01031501">
    <property type="protein sequence ID" value="MBX11985.1"/>
    <property type="molecule type" value="Transcribed_RNA"/>
</dbReference>
<protein>
    <submittedName>
        <fullName evidence="1">Uncharacterized protein</fullName>
    </submittedName>
</protein>
<dbReference type="AlphaFoldDB" id="A0A2P2L208"/>